<reference evidence="2 3" key="1">
    <citation type="submission" date="2022-05" db="EMBL/GenBank/DDBJ databases">
        <title>Novel Pseudomonas spp. Isolated from a Rainbow Trout Aquaculture Facility.</title>
        <authorList>
            <person name="Testerman T."/>
            <person name="Graf J."/>
        </authorList>
    </citation>
    <scope>NUCLEOTIDE SEQUENCE [LARGE SCALE GENOMIC DNA]</scope>
    <source>
        <strain evidence="2 3">ID681</strain>
    </source>
</reference>
<dbReference type="EMBL" id="JAMDGY010000009">
    <property type="protein sequence ID" value="MDD0989288.1"/>
    <property type="molecule type" value="Genomic_DNA"/>
</dbReference>
<gene>
    <name evidence="2" type="ORF">M5G11_01905</name>
</gene>
<dbReference type="Proteomes" id="UP001148203">
    <property type="component" value="Unassembled WGS sequence"/>
</dbReference>
<name>A0ABT5NMP9_9PSED</name>
<evidence type="ECO:0000256" key="1">
    <source>
        <dbReference type="SAM" id="Coils"/>
    </source>
</evidence>
<evidence type="ECO:0000313" key="3">
    <source>
        <dbReference type="Proteomes" id="UP001148203"/>
    </source>
</evidence>
<accession>A0ABT5NMP9</accession>
<dbReference type="RefSeq" id="WP_273911311.1">
    <property type="nucleotide sequence ID" value="NZ_JAMDGX010000040.1"/>
</dbReference>
<organism evidence="2 3">
    <name type="scientific">Pseudomonas fontis</name>
    <dbReference type="NCBI Taxonomy" id="2942633"/>
    <lineage>
        <taxon>Bacteria</taxon>
        <taxon>Pseudomonadati</taxon>
        <taxon>Pseudomonadota</taxon>
        <taxon>Gammaproteobacteria</taxon>
        <taxon>Pseudomonadales</taxon>
        <taxon>Pseudomonadaceae</taxon>
        <taxon>Pseudomonas</taxon>
    </lineage>
</organism>
<evidence type="ECO:0000313" key="2">
    <source>
        <dbReference type="EMBL" id="MDD0989288.1"/>
    </source>
</evidence>
<protein>
    <submittedName>
        <fullName evidence="2">Uncharacterized protein</fullName>
    </submittedName>
</protein>
<sequence length="110" mass="11808">MSEITRGAIGMPFEMAMGSELSRRQFHSIAQALLAERDQLKAENEALRGVMSAVVNEIHGAHISRSGNAPGHCHSIPGVWDADNGAKAGKECAWCKVWNYAVAMGNGEKS</sequence>
<comment type="caution">
    <text evidence="2">The sequence shown here is derived from an EMBL/GenBank/DDBJ whole genome shotgun (WGS) entry which is preliminary data.</text>
</comment>
<keyword evidence="1" id="KW-0175">Coiled coil</keyword>
<keyword evidence="3" id="KW-1185">Reference proteome</keyword>
<proteinExistence type="predicted"/>
<feature type="coiled-coil region" evidence="1">
    <location>
        <begin position="30"/>
        <end position="57"/>
    </location>
</feature>